<dbReference type="Pfam" id="PF02926">
    <property type="entry name" value="THUMP"/>
    <property type="match status" value="1"/>
</dbReference>
<dbReference type="Proteomes" id="UP001212411">
    <property type="component" value="Chromosome 1"/>
</dbReference>
<evidence type="ECO:0000313" key="4">
    <source>
        <dbReference type="EMBL" id="WBW70967.1"/>
    </source>
</evidence>
<feature type="domain" description="THUMP" evidence="3">
    <location>
        <begin position="128"/>
        <end position="233"/>
    </location>
</feature>
<name>A0AAF0ATT6_9SCHI</name>
<dbReference type="RefSeq" id="XP_056035210.1">
    <property type="nucleotide sequence ID" value="XM_056179784.1"/>
</dbReference>
<feature type="region of interest" description="Disordered" evidence="2">
    <location>
        <begin position="248"/>
        <end position="292"/>
    </location>
</feature>
<dbReference type="PANTHER" id="PTHR13452:SF10">
    <property type="entry name" value="THUMP DOMAIN-CONTAINING PROTEIN 1"/>
    <property type="match status" value="1"/>
</dbReference>
<dbReference type="GeneID" id="80874473"/>
<keyword evidence="1" id="KW-0694">RNA-binding</keyword>
<keyword evidence="5" id="KW-1185">Reference proteome</keyword>
<dbReference type="AlphaFoldDB" id="A0AAF0ATT6"/>
<dbReference type="InterPro" id="IPR040183">
    <property type="entry name" value="THUMPD1-like"/>
</dbReference>
<dbReference type="KEGG" id="som:SOMG_00991"/>
<dbReference type="SUPFAM" id="SSF143437">
    <property type="entry name" value="THUMP domain-like"/>
    <property type="match status" value="1"/>
</dbReference>
<dbReference type="CDD" id="cd11717">
    <property type="entry name" value="THUMP_THUMPD1_like"/>
    <property type="match status" value="1"/>
</dbReference>
<dbReference type="SMART" id="SM00981">
    <property type="entry name" value="THUMP"/>
    <property type="match status" value="1"/>
</dbReference>
<proteinExistence type="predicted"/>
<dbReference type="FunFam" id="3.30.2300.10:FF:000001">
    <property type="entry name" value="THUMP domain-containing protein 1"/>
    <property type="match status" value="1"/>
</dbReference>
<dbReference type="EMBL" id="CP115611">
    <property type="protein sequence ID" value="WBW70967.1"/>
    <property type="molecule type" value="Genomic_DNA"/>
</dbReference>
<gene>
    <name evidence="4" type="primary">tan1</name>
    <name evidence="4" type="ORF">SOMG_00991</name>
</gene>
<dbReference type="PANTHER" id="PTHR13452">
    <property type="entry name" value="THUMP DOMAIN CONTAINING PROTEIN 1-RELATED"/>
    <property type="match status" value="1"/>
</dbReference>
<sequence length="292" mass="32953">MAKRDRSDANQGGAPGKKLKFKRTGIEKNESGILITVPRGKERQASNEIINVFSQHVATLWPETIGSEETDDEEGDLEDAISRELEEMKEKKKSKKELLTPILIDIQCVVFIKTRSPVDPVKLVEYTCKEGRTKKMTRFTQRLTPIVRTTGASIEDLENLASEVLKPHFHEGQQSLKFAVQATIRNHSVIKKDDIYRSIAKCVGHDHKVDLKNYDLLIVVQVFKNIIGMSVVKDYEQLRRYNLNELYQPESSKSDEKTKPLEKEITNGESSQAAEISTTSDVPEQKGSPADA</sequence>
<dbReference type="Gene3D" id="3.30.2300.10">
    <property type="entry name" value="THUMP superfamily"/>
    <property type="match status" value="1"/>
</dbReference>
<dbReference type="GO" id="GO:0006400">
    <property type="term" value="P:tRNA modification"/>
    <property type="evidence" value="ECO:0007669"/>
    <property type="project" value="InterPro"/>
</dbReference>
<feature type="compositionally biased region" description="Polar residues" evidence="2">
    <location>
        <begin position="267"/>
        <end position="282"/>
    </location>
</feature>
<dbReference type="PROSITE" id="PS51165">
    <property type="entry name" value="THUMP"/>
    <property type="match status" value="1"/>
</dbReference>
<evidence type="ECO:0000256" key="2">
    <source>
        <dbReference type="SAM" id="MobiDB-lite"/>
    </source>
</evidence>
<protein>
    <submittedName>
        <fullName evidence="4">tRNA acetyltransferase Tan1</fullName>
    </submittedName>
</protein>
<dbReference type="InterPro" id="IPR004114">
    <property type="entry name" value="THUMP_dom"/>
</dbReference>
<evidence type="ECO:0000313" key="5">
    <source>
        <dbReference type="Proteomes" id="UP001212411"/>
    </source>
</evidence>
<dbReference type="GO" id="GO:0003723">
    <property type="term" value="F:RNA binding"/>
    <property type="evidence" value="ECO:0007669"/>
    <property type="project" value="UniProtKB-UniRule"/>
</dbReference>
<feature type="region of interest" description="Disordered" evidence="2">
    <location>
        <begin position="1"/>
        <end position="24"/>
    </location>
</feature>
<evidence type="ECO:0000259" key="3">
    <source>
        <dbReference type="PROSITE" id="PS51165"/>
    </source>
</evidence>
<reference evidence="4 5" key="1">
    <citation type="journal article" date="2023" name="G3 (Bethesda)">
        <title>A high-quality reference genome for the fission yeast Schizosaccharomyces osmophilus.</title>
        <authorList>
            <person name="Jia G.S."/>
            <person name="Zhang W.C."/>
            <person name="Liang Y."/>
            <person name="Liu X.H."/>
            <person name="Rhind N."/>
            <person name="Pidoux A."/>
            <person name="Brysch-Herzberg M."/>
            <person name="Du L.L."/>
        </authorList>
    </citation>
    <scope>NUCLEOTIDE SEQUENCE [LARGE SCALE GENOMIC DNA]</scope>
    <source>
        <strain evidence="4 5">CBS 15793</strain>
    </source>
</reference>
<evidence type="ECO:0000256" key="1">
    <source>
        <dbReference type="PROSITE-ProRule" id="PRU00529"/>
    </source>
</evidence>
<accession>A0AAF0ATT6</accession>
<organism evidence="4 5">
    <name type="scientific">Schizosaccharomyces osmophilus</name>
    <dbReference type="NCBI Taxonomy" id="2545709"/>
    <lineage>
        <taxon>Eukaryota</taxon>
        <taxon>Fungi</taxon>
        <taxon>Dikarya</taxon>
        <taxon>Ascomycota</taxon>
        <taxon>Taphrinomycotina</taxon>
        <taxon>Schizosaccharomycetes</taxon>
        <taxon>Schizosaccharomycetales</taxon>
        <taxon>Schizosaccharomycetaceae</taxon>
        <taxon>Schizosaccharomyces</taxon>
    </lineage>
</organism>
<feature type="compositionally biased region" description="Basic and acidic residues" evidence="2">
    <location>
        <begin position="252"/>
        <end position="266"/>
    </location>
</feature>